<dbReference type="GeneID" id="106665633"/>
<dbReference type="OMA" id="MRPKENL"/>
<dbReference type="AlphaFoldDB" id="A0A8I6RLP7"/>
<dbReference type="EnsemblMetazoa" id="XM_014392186.2">
    <property type="protein sequence ID" value="XP_014247672.1"/>
    <property type="gene ID" value="LOC106665633"/>
</dbReference>
<feature type="compositionally biased region" description="Low complexity" evidence="1">
    <location>
        <begin position="366"/>
        <end position="382"/>
    </location>
</feature>
<evidence type="ECO:0000313" key="3">
    <source>
        <dbReference type="EnsemblMetazoa" id="XP_014247672.1"/>
    </source>
</evidence>
<dbReference type="InterPro" id="IPR053210">
    <property type="entry name" value="ANKRD12"/>
</dbReference>
<sequence>MWQLVRVTTPPGGRPVVFILWIGPSGFLPFPGVVGARRSPRDQRMRRTETLAPPRFASLENKTQFTESLALAPISTSKNFLSQRNTDKFIMKLARKMRKYPLRQNQSVKQEEESEEKGGEDKEGEEKEGKKQEEPEEPAETGKAEMRRLPPHGKEKCGSPRVTLRLHQLKEKKDKGKGAGQMSSEDFNSGAMDSGGKAGQQVAEDQPAGCKEAASEEAGNVDKENNVETSGGNETASPAEPGTLKRTHSTDEDDDGKKKRRKEESSRGKSGSNSGGSPKSVPGVESEGEDAKSVESPGPKVPPLKIVISSGSLEETGAGGRNGKAGSGRHHLPYVVATSTESEGASPPAAPEDTERGGSAGSGEETPNTQTTPSTTGTASSTRGAHQRVLRSHRVKKNSNSESGRSSKESAGNGGSGNSSPAGVEGGSPEQVSPVPATSEGAGESEEKNNTGQSGSNAANSNQNSCASASEEQPPASQPPPPQVTPQELHPRKRKIRPKENNSNTSNTSNNNSTNNNNSNCGSGSGSEGNNNSSTSDSTVFHHDQISNSYELFLNIRKQIDRKRKGLFPVQPKPPQGFKDYLMNRCTYVLANNANNRVPPPSGNPPASLPPGIRDLFITQEKERHRLLMQHVIEKEKLVLSVEQEILRVHGRAARALANQSLPFSACTILRDEEVYSAITPEQEEKDRNARSRYNGRLFLSWLQDVDDKWEKIKENMLVRHHNEANSLLAIQKMDWEWKMKEIGMCELKATPVIDETHVPLVHVSDDFDLLPA</sequence>
<protein>
    <recommendedName>
        <fullName evidence="5">Ankyrin repeat domain-containing protein 12</fullName>
    </recommendedName>
</protein>
<feature type="compositionally biased region" description="Polar residues" evidence="1">
    <location>
        <begin position="227"/>
        <end position="236"/>
    </location>
</feature>
<feature type="compositionally biased region" description="Gly residues" evidence="1">
    <location>
        <begin position="317"/>
        <end position="326"/>
    </location>
</feature>
<feature type="compositionally biased region" description="Basic residues" evidence="1">
    <location>
        <begin position="385"/>
        <end position="397"/>
    </location>
</feature>
<dbReference type="RefSeq" id="XP_014247672.1">
    <property type="nucleotide sequence ID" value="XM_014392186.2"/>
</dbReference>
<dbReference type="OrthoDB" id="5806726at2759"/>
<organism evidence="3 4">
    <name type="scientific">Cimex lectularius</name>
    <name type="common">Bed bug</name>
    <name type="synonym">Acanthia lectularia</name>
    <dbReference type="NCBI Taxonomy" id="79782"/>
    <lineage>
        <taxon>Eukaryota</taxon>
        <taxon>Metazoa</taxon>
        <taxon>Ecdysozoa</taxon>
        <taxon>Arthropoda</taxon>
        <taxon>Hexapoda</taxon>
        <taxon>Insecta</taxon>
        <taxon>Pterygota</taxon>
        <taxon>Neoptera</taxon>
        <taxon>Paraneoptera</taxon>
        <taxon>Hemiptera</taxon>
        <taxon>Heteroptera</taxon>
        <taxon>Panheteroptera</taxon>
        <taxon>Cimicomorpha</taxon>
        <taxon>Cimicidae</taxon>
        <taxon>Cimex</taxon>
    </lineage>
</organism>
<keyword evidence="2" id="KW-0812">Transmembrane</keyword>
<feature type="compositionally biased region" description="Low complexity" evidence="1">
    <location>
        <begin position="268"/>
        <end position="285"/>
    </location>
</feature>
<evidence type="ECO:0000256" key="2">
    <source>
        <dbReference type="SAM" id="Phobius"/>
    </source>
</evidence>
<proteinExistence type="predicted"/>
<feature type="region of interest" description="Disordered" evidence="1">
    <location>
        <begin position="101"/>
        <end position="540"/>
    </location>
</feature>
<name>A0A8I6RLP7_CIMLE</name>
<accession>A0A8I6RLP7</accession>
<feature type="compositionally biased region" description="Low complexity" evidence="1">
    <location>
        <begin position="450"/>
        <end position="475"/>
    </location>
</feature>
<feature type="compositionally biased region" description="Basic and acidic residues" evidence="1">
    <location>
        <begin position="116"/>
        <end position="133"/>
    </location>
</feature>
<reference evidence="3" key="1">
    <citation type="submission" date="2022-01" db="UniProtKB">
        <authorList>
            <consortium name="EnsemblMetazoa"/>
        </authorList>
    </citation>
    <scope>IDENTIFICATION</scope>
</reference>
<keyword evidence="4" id="KW-1185">Reference proteome</keyword>
<dbReference type="GO" id="GO:0005654">
    <property type="term" value="C:nucleoplasm"/>
    <property type="evidence" value="ECO:0007669"/>
    <property type="project" value="TreeGrafter"/>
</dbReference>
<feature type="transmembrane region" description="Helical" evidence="2">
    <location>
        <begin position="16"/>
        <end position="36"/>
    </location>
</feature>
<dbReference type="Proteomes" id="UP000494040">
    <property type="component" value="Unassembled WGS sequence"/>
</dbReference>
<evidence type="ECO:0008006" key="5">
    <source>
        <dbReference type="Google" id="ProtNLM"/>
    </source>
</evidence>
<evidence type="ECO:0000256" key="1">
    <source>
        <dbReference type="SAM" id="MobiDB-lite"/>
    </source>
</evidence>
<dbReference type="KEGG" id="clec:106665633"/>
<keyword evidence="2" id="KW-1133">Transmembrane helix</keyword>
<feature type="compositionally biased region" description="Basic and acidic residues" evidence="1">
    <location>
        <begin position="168"/>
        <end position="177"/>
    </location>
</feature>
<dbReference type="PANTHER" id="PTHR24149">
    <property type="entry name" value="ANKYRIN REPEAT DOMAIN-CONTAINING PROTEIN 12"/>
    <property type="match status" value="1"/>
</dbReference>
<feature type="compositionally biased region" description="Basic and acidic residues" evidence="1">
    <location>
        <begin position="140"/>
        <end position="158"/>
    </location>
</feature>
<feature type="compositionally biased region" description="Low complexity" evidence="1">
    <location>
        <begin position="501"/>
        <end position="536"/>
    </location>
</feature>
<evidence type="ECO:0000313" key="4">
    <source>
        <dbReference type="Proteomes" id="UP000494040"/>
    </source>
</evidence>
<keyword evidence="2" id="KW-0472">Membrane</keyword>
<dbReference type="PANTHER" id="PTHR24149:SF14">
    <property type="entry name" value="ANKYRIN REPEAT DOMAIN 12"/>
    <property type="match status" value="1"/>
</dbReference>